<keyword evidence="2" id="KW-1185">Reference proteome</keyword>
<sequence>MSAGLQVWNEGDLFQIDGTYSNMQLRSSQSADAIYTSVYIGSNPQGSYTGILPIATFNVRASSPVFALYSPGNPSVIKSTQTDNAGNWTVQVLCAFVGQVVTLLSFDTATPTASNFGLQVFNESGVLVFDANSAPLLISGAYSGNIANLDPNAYVYNSTVTRPTNIIFPTDPAHKFAVVGAMGPLLAYSGGVVGNGNLTTYLYPGMFQTDPGQIQMPICGFGQTPGPVQAFVQYDTTPFTATNQTTAYGSCFNYQFLVADVTGIV</sequence>
<dbReference type="AlphaFoldDB" id="A0A6S7BPS8"/>
<proteinExistence type="predicted"/>
<gene>
    <name evidence="1" type="ORF">LMG28138_03881</name>
</gene>
<dbReference type="EMBL" id="CADIKM010000021">
    <property type="protein sequence ID" value="CAB3795445.1"/>
    <property type="molecule type" value="Genomic_DNA"/>
</dbReference>
<accession>A0A6S7BPS8</accession>
<reference evidence="1 2" key="1">
    <citation type="submission" date="2020-04" db="EMBL/GenBank/DDBJ databases">
        <authorList>
            <person name="De Canck E."/>
        </authorList>
    </citation>
    <scope>NUCLEOTIDE SEQUENCE [LARGE SCALE GENOMIC DNA]</scope>
    <source>
        <strain evidence="1 2">LMG 28138</strain>
    </source>
</reference>
<name>A0A6S7BPS8_9BURK</name>
<organism evidence="1 2">
    <name type="scientific">Pararobbsia alpina</name>
    <dbReference type="NCBI Taxonomy" id="621374"/>
    <lineage>
        <taxon>Bacteria</taxon>
        <taxon>Pseudomonadati</taxon>
        <taxon>Pseudomonadota</taxon>
        <taxon>Betaproteobacteria</taxon>
        <taxon>Burkholderiales</taxon>
        <taxon>Burkholderiaceae</taxon>
        <taxon>Pararobbsia</taxon>
    </lineage>
</organism>
<evidence type="ECO:0000313" key="2">
    <source>
        <dbReference type="Proteomes" id="UP000494115"/>
    </source>
</evidence>
<evidence type="ECO:0000313" key="1">
    <source>
        <dbReference type="EMBL" id="CAB3795445.1"/>
    </source>
</evidence>
<dbReference type="Proteomes" id="UP000494115">
    <property type="component" value="Unassembled WGS sequence"/>
</dbReference>
<protein>
    <submittedName>
        <fullName evidence="1">Uncharacterized protein</fullName>
    </submittedName>
</protein>